<dbReference type="PANTHER" id="PTHR43712">
    <property type="entry name" value="PUTATIVE (AFU_ORTHOLOGUE AFUA_4G14580)-RELATED"/>
    <property type="match status" value="1"/>
</dbReference>
<feature type="active site" description="Proton acceptor" evidence="4">
    <location>
        <position position="307"/>
    </location>
</feature>
<dbReference type="GeneID" id="19268282"/>
<accession>W3XGY3</accession>
<evidence type="ECO:0000313" key="7">
    <source>
        <dbReference type="Proteomes" id="UP000030651"/>
    </source>
</evidence>
<dbReference type="OMA" id="WRESIDG"/>
<dbReference type="InterPro" id="IPR036388">
    <property type="entry name" value="WH-like_DNA-bd_sf"/>
</dbReference>
<keyword evidence="3" id="KW-0949">S-adenosyl-L-methionine</keyword>
<evidence type="ECO:0000259" key="5">
    <source>
        <dbReference type="Pfam" id="PF00891"/>
    </source>
</evidence>
<keyword evidence="1" id="KW-0489">Methyltransferase</keyword>
<name>W3XGY3_PESFW</name>
<dbReference type="eggNOG" id="KOG3178">
    <property type="taxonomic scope" value="Eukaryota"/>
</dbReference>
<dbReference type="SUPFAM" id="SSF53335">
    <property type="entry name" value="S-adenosyl-L-methionine-dependent methyltransferases"/>
    <property type="match status" value="1"/>
</dbReference>
<dbReference type="InterPro" id="IPR029063">
    <property type="entry name" value="SAM-dependent_MTases_sf"/>
</dbReference>
<dbReference type="PROSITE" id="PS51683">
    <property type="entry name" value="SAM_OMT_II"/>
    <property type="match status" value="1"/>
</dbReference>
<dbReference type="RefSeq" id="XP_007830041.1">
    <property type="nucleotide sequence ID" value="XM_007831850.1"/>
</dbReference>
<sequence>MATPGLRKVAELDAIQVDDFADESERYAAKEAALRLLRRVETPIEQVWSLTLDAPGVIASLEVCLNLGIWTKWRESIDGTKDSARSIDDIVRMCTESVEPNLLRRLLRAIASSRLLEEVGVDTWKPTPLTVALGNKDTHLGGMVEWGSHFSLVAGANLPGFLKRHGYQDPRDADKFDNNTDLFGKNFFSLCSSDPIKNRVFMEMMTSWQVQKVDWTQVYDTKRIVDGANLSQPLFVDVGGMHGIDAARLLARHPDLPEHTLFLQDLPHVVASEAHPIDKRITKVAHDFFEPQPIVDARAYFLHAVSHDWSDTDCLRIFKNITPAMKRGYSKLLIYEVVLPPTGANSIQSGLDLTLMIVLSSFERTEQDWYGLLEKAGLRIVSISRRPGAVESVIEAELA</sequence>
<proteinExistence type="predicted"/>
<dbReference type="InParanoid" id="W3XGY3"/>
<evidence type="ECO:0000256" key="3">
    <source>
        <dbReference type="ARBA" id="ARBA00022691"/>
    </source>
</evidence>
<dbReference type="PIRSF" id="PIRSF005739">
    <property type="entry name" value="O-mtase"/>
    <property type="match status" value="1"/>
</dbReference>
<evidence type="ECO:0000256" key="4">
    <source>
        <dbReference type="PIRSR" id="PIRSR005739-1"/>
    </source>
</evidence>
<dbReference type="GO" id="GO:0032259">
    <property type="term" value="P:methylation"/>
    <property type="evidence" value="ECO:0007669"/>
    <property type="project" value="UniProtKB-KW"/>
</dbReference>
<dbReference type="EMBL" id="KI912110">
    <property type="protein sequence ID" value="ETS85244.1"/>
    <property type="molecule type" value="Genomic_DNA"/>
</dbReference>
<dbReference type="OrthoDB" id="1535081at2759"/>
<dbReference type="KEGG" id="pfy:PFICI_03269"/>
<gene>
    <name evidence="6" type="ORF">PFICI_03269</name>
</gene>
<evidence type="ECO:0000256" key="1">
    <source>
        <dbReference type="ARBA" id="ARBA00022603"/>
    </source>
</evidence>
<dbReference type="AlphaFoldDB" id="W3XGY3"/>
<dbReference type="GO" id="GO:0008171">
    <property type="term" value="F:O-methyltransferase activity"/>
    <property type="evidence" value="ECO:0007669"/>
    <property type="project" value="InterPro"/>
</dbReference>
<protein>
    <recommendedName>
        <fullName evidence="5">O-methyltransferase C-terminal domain-containing protein</fullName>
    </recommendedName>
</protein>
<dbReference type="Gene3D" id="1.10.10.10">
    <property type="entry name" value="Winged helix-like DNA-binding domain superfamily/Winged helix DNA-binding domain"/>
    <property type="match status" value="1"/>
</dbReference>
<evidence type="ECO:0000313" key="6">
    <source>
        <dbReference type="EMBL" id="ETS85244.1"/>
    </source>
</evidence>
<dbReference type="Gene3D" id="3.40.50.150">
    <property type="entry name" value="Vaccinia Virus protein VP39"/>
    <property type="match status" value="1"/>
</dbReference>
<dbReference type="Proteomes" id="UP000030651">
    <property type="component" value="Unassembled WGS sequence"/>
</dbReference>
<dbReference type="HOGENOM" id="CLU_005533_5_0_1"/>
<evidence type="ECO:0000256" key="2">
    <source>
        <dbReference type="ARBA" id="ARBA00022679"/>
    </source>
</evidence>
<dbReference type="InterPro" id="IPR001077">
    <property type="entry name" value="COMT_C"/>
</dbReference>
<organism evidence="6 7">
    <name type="scientific">Pestalotiopsis fici (strain W106-1 / CGMCC3.15140)</name>
    <dbReference type="NCBI Taxonomy" id="1229662"/>
    <lineage>
        <taxon>Eukaryota</taxon>
        <taxon>Fungi</taxon>
        <taxon>Dikarya</taxon>
        <taxon>Ascomycota</taxon>
        <taxon>Pezizomycotina</taxon>
        <taxon>Sordariomycetes</taxon>
        <taxon>Xylariomycetidae</taxon>
        <taxon>Amphisphaeriales</taxon>
        <taxon>Sporocadaceae</taxon>
        <taxon>Pestalotiopsis</taxon>
    </lineage>
</organism>
<keyword evidence="2" id="KW-0808">Transferase</keyword>
<feature type="domain" description="O-methyltransferase C-terminal" evidence="5">
    <location>
        <begin position="181"/>
        <end position="378"/>
    </location>
</feature>
<keyword evidence="7" id="KW-1185">Reference proteome</keyword>
<dbReference type="InterPro" id="IPR036390">
    <property type="entry name" value="WH_DNA-bd_sf"/>
</dbReference>
<reference evidence="7" key="1">
    <citation type="journal article" date="2015" name="BMC Genomics">
        <title>Genomic and transcriptomic analysis of the endophytic fungus Pestalotiopsis fici reveals its lifestyle and high potential for synthesis of natural products.</title>
        <authorList>
            <person name="Wang X."/>
            <person name="Zhang X."/>
            <person name="Liu L."/>
            <person name="Xiang M."/>
            <person name="Wang W."/>
            <person name="Sun X."/>
            <person name="Che Y."/>
            <person name="Guo L."/>
            <person name="Liu G."/>
            <person name="Guo L."/>
            <person name="Wang C."/>
            <person name="Yin W.B."/>
            <person name="Stadler M."/>
            <person name="Zhang X."/>
            <person name="Liu X."/>
        </authorList>
    </citation>
    <scope>NUCLEOTIDE SEQUENCE [LARGE SCALE GENOMIC DNA]</scope>
    <source>
        <strain evidence="7">W106-1 / CGMCC3.15140</strain>
    </source>
</reference>
<dbReference type="InterPro" id="IPR016461">
    <property type="entry name" value="COMT-like"/>
</dbReference>
<dbReference type="PANTHER" id="PTHR43712:SF8">
    <property type="entry name" value="O-METHYLTRANSFERASE AF390-400"/>
    <property type="match status" value="1"/>
</dbReference>
<dbReference type="SUPFAM" id="SSF46785">
    <property type="entry name" value="Winged helix' DNA-binding domain"/>
    <property type="match status" value="1"/>
</dbReference>
<dbReference type="Pfam" id="PF00891">
    <property type="entry name" value="Methyltransf_2"/>
    <property type="match status" value="1"/>
</dbReference>